<evidence type="ECO:0000313" key="6">
    <source>
        <dbReference type="Proteomes" id="UP000186883"/>
    </source>
</evidence>
<evidence type="ECO:0000313" key="5">
    <source>
        <dbReference type="Proteomes" id="UP000076321"/>
    </source>
</evidence>
<feature type="chain" id="PRO_5010637122" evidence="1">
    <location>
        <begin position="30"/>
        <end position="228"/>
    </location>
</feature>
<keyword evidence="4" id="KW-0540">Nuclease</keyword>
<evidence type="ECO:0000256" key="1">
    <source>
        <dbReference type="SAM" id="SignalP"/>
    </source>
</evidence>
<name>A0A154MLX0_9PSEU</name>
<organism evidence="3 5">
    <name type="scientific">Amycolatopsis regifaucium</name>
    <dbReference type="NCBI Taxonomy" id="546365"/>
    <lineage>
        <taxon>Bacteria</taxon>
        <taxon>Bacillati</taxon>
        <taxon>Actinomycetota</taxon>
        <taxon>Actinomycetes</taxon>
        <taxon>Pseudonocardiales</taxon>
        <taxon>Pseudonocardiaceae</taxon>
        <taxon>Amycolatopsis</taxon>
    </lineage>
</organism>
<keyword evidence="6" id="KW-1185">Reference proteome</keyword>
<comment type="caution">
    <text evidence="3">The sequence shown here is derived from an EMBL/GenBank/DDBJ whole genome shotgun (WGS) entry which is preliminary data.</text>
</comment>
<evidence type="ECO:0000313" key="3">
    <source>
        <dbReference type="EMBL" id="KZB85348.1"/>
    </source>
</evidence>
<dbReference type="PANTHER" id="PTHR24094:SF15">
    <property type="entry name" value="AMP-DEPENDENT SYNTHETASE_LIGASE DOMAIN-CONTAINING PROTEIN-RELATED"/>
    <property type="match status" value="1"/>
</dbReference>
<dbReference type="AlphaFoldDB" id="A0A154MLX0"/>
<keyword evidence="4" id="KW-0378">Hydrolase</keyword>
<dbReference type="PANTHER" id="PTHR24094">
    <property type="entry name" value="SECRETED PROTEIN"/>
    <property type="match status" value="1"/>
</dbReference>
<protein>
    <submittedName>
        <fullName evidence="4">HNH endonuclease</fullName>
    </submittedName>
</protein>
<reference evidence="3 5" key="1">
    <citation type="submission" date="2015-12" db="EMBL/GenBank/DDBJ databases">
        <title>Amycolatopsis regifaucium genome sequencing and assembly.</title>
        <authorList>
            <person name="Mayilraj S."/>
        </authorList>
    </citation>
    <scope>NUCLEOTIDE SEQUENCE [LARGE SCALE GENOMIC DNA]</scope>
    <source>
        <strain evidence="3 5">GY080</strain>
    </source>
</reference>
<sequence>MVGEGRAVRWGIARTTVAVVSLASMVACAVPPATPVAPGGSPVAGSAPSVPVAEAQKLLGTLQVAVRGNLDGYDRDKTFPHWKTVSGSCNVREEVLKRAGENVEVDERCAPVSGSWHSTYDGETSRKASDVDVDHVVPLAHAWVSGAKSWDQAKREQFANDLTRPQLLVVTDNVNREKGDKAPEQWKPPLVSFWCTYATDWIVVKAGYGLSITVPEKTALSSMLDRCR</sequence>
<dbReference type="Proteomes" id="UP000076321">
    <property type="component" value="Unassembled WGS sequence"/>
</dbReference>
<feature type="signal peptide" evidence="1">
    <location>
        <begin position="1"/>
        <end position="29"/>
    </location>
</feature>
<proteinExistence type="predicted"/>
<accession>A0A154MLX0</accession>
<feature type="domain" description="GmrSD restriction endonucleases C-terminal" evidence="2">
    <location>
        <begin position="116"/>
        <end position="221"/>
    </location>
</feature>
<reference evidence="4 6" key="2">
    <citation type="submission" date="2016-11" db="EMBL/GenBank/DDBJ databases">
        <title>Genome sequencing of Amycolatopsis regifaucium.</title>
        <authorList>
            <person name="Mayilraj S."/>
            <person name="Kaur N."/>
        </authorList>
    </citation>
    <scope>NUCLEOTIDE SEQUENCE [LARGE SCALE GENOMIC DNA]</scope>
    <source>
        <strain evidence="4 6">GY080</strain>
    </source>
</reference>
<dbReference type="EMBL" id="LQCI01000011">
    <property type="protein sequence ID" value="KZB85348.1"/>
    <property type="molecule type" value="Genomic_DNA"/>
</dbReference>
<dbReference type="PROSITE" id="PS51257">
    <property type="entry name" value="PROKAR_LIPOPROTEIN"/>
    <property type="match status" value="1"/>
</dbReference>
<dbReference type="EMBL" id="LOBU02000009">
    <property type="protein sequence ID" value="OKA09044.1"/>
    <property type="molecule type" value="Genomic_DNA"/>
</dbReference>
<dbReference type="GO" id="GO:0004519">
    <property type="term" value="F:endonuclease activity"/>
    <property type="evidence" value="ECO:0007669"/>
    <property type="project" value="UniProtKB-KW"/>
</dbReference>
<evidence type="ECO:0000313" key="4">
    <source>
        <dbReference type="EMBL" id="OKA09044.1"/>
    </source>
</evidence>
<dbReference type="Proteomes" id="UP000186883">
    <property type="component" value="Unassembled WGS sequence"/>
</dbReference>
<keyword evidence="4" id="KW-0255">Endonuclease</keyword>
<gene>
    <name evidence="4" type="ORF">ATP06_0210030</name>
    <name evidence="3" type="ORF">AVL48_30765</name>
</gene>
<evidence type="ECO:0000259" key="2">
    <source>
        <dbReference type="Pfam" id="PF07510"/>
    </source>
</evidence>
<dbReference type="InterPro" id="IPR011089">
    <property type="entry name" value="GmrSD_C"/>
</dbReference>
<keyword evidence="1" id="KW-0732">Signal</keyword>
<dbReference type="Pfam" id="PF07510">
    <property type="entry name" value="GmrSD_C"/>
    <property type="match status" value="1"/>
</dbReference>